<dbReference type="AlphaFoldDB" id="A0A368TYZ8"/>
<proteinExistence type="predicted"/>
<dbReference type="InterPro" id="IPR024467">
    <property type="entry name" value="Xre/MbcA/ParS-like_toxin-bd"/>
</dbReference>
<evidence type="ECO:0000259" key="1">
    <source>
        <dbReference type="Pfam" id="PF09722"/>
    </source>
</evidence>
<dbReference type="Proteomes" id="UP000253204">
    <property type="component" value="Unassembled WGS sequence"/>
</dbReference>
<dbReference type="OrthoDB" id="5824177at2"/>
<name>A0A368TYZ8_9GAMM</name>
<sequence length="55" mass="5907">MLAAEVLENKDAAVAWLSRPNEALGGQVPILLCETEAGTKQVRRVLYALEWGGPA</sequence>
<accession>A0A368TYZ8</accession>
<comment type="caution">
    <text evidence="2">The sequence shown here is derived from an EMBL/GenBank/DDBJ whole genome shotgun (WGS) entry which is preliminary data.</text>
</comment>
<feature type="domain" description="Antitoxin Xre/MbcA/ParS-like toxin-binding" evidence="1">
    <location>
        <begin position="3"/>
        <end position="52"/>
    </location>
</feature>
<reference evidence="2 3" key="1">
    <citation type="submission" date="2018-07" db="EMBL/GenBank/DDBJ databases">
        <title>Halomonas rutogse sp. nov., isolated from Lake TangqianCo on Tibetan Plateau.</title>
        <authorList>
            <person name="Lu H."/>
            <person name="Xing P."/>
            <person name="Wu Q."/>
        </authorList>
    </citation>
    <scope>NUCLEOTIDE SEQUENCE [LARGE SCALE GENOMIC DNA]</scope>
    <source>
        <strain evidence="2 3">TQ8S</strain>
    </source>
</reference>
<gene>
    <name evidence="2" type="ORF">DU506_13585</name>
</gene>
<keyword evidence="3" id="KW-1185">Reference proteome</keyword>
<dbReference type="EMBL" id="QPIJ01000034">
    <property type="protein sequence ID" value="RCV89072.1"/>
    <property type="molecule type" value="Genomic_DNA"/>
</dbReference>
<organism evidence="2 3">
    <name type="scientific">Vreelandella rituensis</name>
    <dbReference type="NCBI Taxonomy" id="2282306"/>
    <lineage>
        <taxon>Bacteria</taxon>
        <taxon>Pseudomonadati</taxon>
        <taxon>Pseudomonadota</taxon>
        <taxon>Gammaproteobacteria</taxon>
        <taxon>Oceanospirillales</taxon>
        <taxon>Halomonadaceae</taxon>
        <taxon>Vreelandella</taxon>
    </lineage>
</organism>
<evidence type="ECO:0000313" key="2">
    <source>
        <dbReference type="EMBL" id="RCV89072.1"/>
    </source>
</evidence>
<protein>
    <submittedName>
        <fullName evidence="2">DUF2384 domain-containing protein</fullName>
    </submittedName>
</protein>
<dbReference type="Pfam" id="PF09722">
    <property type="entry name" value="Xre_MbcA_ParS_C"/>
    <property type="match status" value="1"/>
</dbReference>
<evidence type="ECO:0000313" key="3">
    <source>
        <dbReference type="Proteomes" id="UP000253204"/>
    </source>
</evidence>